<keyword evidence="1" id="KW-0472">Membrane</keyword>
<gene>
    <name evidence="2" type="ORF">A994_03188</name>
</gene>
<evidence type="ECO:0000256" key="1">
    <source>
        <dbReference type="SAM" id="Phobius"/>
    </source>
</evidence>
<keyword evidence="1" id="KW-0812">Transmembrane</keyword>
<dbReference type="AlphaFoldDB" id="K2RDN9"/>
<evidence type="ECO:0000313" key="3">
    <source>
        <dbReference type="Proteomes" id="UP000007360"/>
    </source>
</evidence>
<organism evidence="2 3">
    <name type="scientific">Methanobacterium formicicum (strain DSM 3637 / PP1)</name>
    <dbReference type="NCBI Taxonomy" id="1204725"/>
    <lineage>
        <taxon>Archaea</taxon>
        <taxon>Methanobacteriati</taxon>
        <taxon>Methanobacteriota</taxon>
        <taxon>Methanomada group</taxon>
        <taxon>Methanobacteria</taxon>
        <taxon>Methanobacteriales</taxon>
        <taxon>Methanobacteriaceae</taxon>
        <taxon>Methanobacterium</taxon>
    </lineage>
</organism>
<sequence>MVNKRVVIGVITLIVIFLGGYVFLSNSGPNDQDYDKCPICSSNASYITFDDTYFYYYCQDCGCVFGVTKAVPHLSTCIENDSKLYNVIFNIFQSEKKLDELYQQYKNKCNLK</sequence>
<dbReference type="Proteomes" id="UP000007360">
    <property type="component" value="Unassembled WGS sequence"/>
</dbReference>
<keyword evidence="1" id="KW-1133">Transmembrane helix</keyword>
<dbReference type="RefSeq" id="WP_004029836.1">
    <property type="nucleotide sequence ID" value="NZ_AMPO01000002.1"/>
</dbReference>
<accession>K2RDN9</accession>
<feature type="transmembrane region" description="Helical" evidence="1">
    <location>
        <begin position="6"/>
        <end position="24"/>
    </location>
</feature>
<keyword evidence="3" id="KW-1185">Reference proteome</keyword>
<evidence type="ECO:0000313" key="2">
    <source>
        <dbReference type="EMBL" id="EKF86454.1"/>
    </source>
</evidence>
<comment type="caution">
    <text evidence="2">The sequence shown here is derived from an EMBL/GenBank/DDBJ whole genome shotgun (WGS) entry which is preliminary data.</text>
</comment>
<reference evidence="2 3" key="1">
    <citation type="journal article" date="2012" name="J. Bacteriol.">
        <title>Draft genome sequence of Methanobacterium formicicum DSM 3637, an archaebacterium isolated from the methane producer amoeba Pelomyxa palustris.</title>
        <authorList>
            <person name="Gutierrez G."/>
        </authorList>
    </citation>
    <scope>NUCLEOTIDE SEQUENCE [LARGE SCALE GENOMIC DNA]</scope>
    <source>
        <strain evidence="3">DSM 3637 / PP1</strain>
    </source>
</reference>
<name>K2RDN9_METFP</name>
<protein>
    <submittedName>
        <fullName evidence="2">Uncharacterized protein</fullName>
    </submittedName>
</protein>
<dbReference type="EMBL" id="AMPO01000002">
    <property type="protein sequence ID" value="EKF86454.1"/>
    <property type="molecule type" value="Genomic_DNA"/>
</dbReference>
<proteinExistence type="predicted"/>